<feature type="transmembrane region" description="Helical" evidence="8">
    <location>
        <begin position="220"/>
        <end position="238"/>
    </location>
</feature>
<dbReference type="SUPFAM" id="SSF48317">
    <property type="entry name" value="Acid phosphatase/Vanadium-dependent haloperoxidase"/>
    <property type="match status" value="1"/>
</dbReference>
<evidence type="ECO:0000256" key="8">
    <source>
        <dbReference type="SAM" id="Phobius"/>
    </source>
</evidence>
<evidence type="ECO:0000256" key="6">
    <source>
        <dbReference type="ARBA" id="ARBA00023136"/>
    </source>
</evidence>
<feature type="transmembrane region" description="Helical" evidence="8">
    <location>
        <begin position="185"/>
        <end position="205"/>
    </location>
</feature>
<comment type="similarity">
    <text evidence="7">Belongs to the type 2 lipid phosphate phosphatase family.</text>
</comment>
<evidence type="ECO:0000313" key="11">
    <source>
        <dbReference type="Proteomes" id="UP000307173"/>
    </source>
</evidence>
<evidence type="ECO:0000259" key="9">
    <source>
        <dbReference type="SMART" id="SM00014"/>
    </source>
</evidence>
<accession>A0A4T0WW84</accession>
<dbReference type="GO" id="GO:0006629">
    <property type="term" value="P:lipid metabolic process"/>
    <property type="evidence" value="ECO:0007669"/>
    <property type="project" value="UniProtKB-ARBA"/>
</dbReference>
<dbReference type="InterPro" id="IPR000326">
    <property type="entry name" value="PAP2/HPO"/>
</dbReference>
<feature type="domain" description="Phosphatidic acid phosphatase type 2/haloperoxidase" evidence="9">
    <location>
        <begin position="92"/>
        <end position="203"/>
    </location>
</feature>
<feature type="transmembrane region" description="Helical" evidence="8">
    <location>
        <begin position="290"/>
        <end position="308"/>
    </location>
</feature>
<dbReference type="Proteomes" id="UP000307173">
    <property type="component" value="Unassembled WGS sequence"/>
</dbReference>
<dbReference type="AlphaFoldDB" id="A0A4T0WW84"/>
<comment type="subcellular location">
    <subcellularLocation>
        <location evidence="1">Endoplasmic reticulum membrane</location>
        <topology evidence="1">Multi-pass membrane protein</topology>
    </subcellularLocation>
</comment>
<dbReference type="OrthoDB" id="301434at2759"/>
<dbReference type="SMART" id="SM00014">
    <property type="entry name" value="acidPPc"/>
    <property type="match status" value="1"/>
</dbReference>
<evidence type="ECO:0000256" key="5">
    <source>
        <dbReference type="ARBA" id="ARBA00022989"/>
    </source>
</evidence>
<evidence type="ECO:0000256" key="1">
    <source>
        <dbReference type="ARBA" id="ARBA00004477"/>
    </source>
</evidence>
<gene>
    <name evidence="10" type="ORF">CANINC_004967</name>
</gene>
<evidence type="ECO:0000313" key="10">
    <source>
        <dbReference type="EMBL" id="TID13281.1"/>
    </source>
</evidence>
<comment type="caution">
    <text evidence="10">The sequence shown here is derived from an EMBL/GenBank/DDBJ whole genome shotgun (WGS) entry which is preliminary data.</text>
</comment>
<keyword evidence="4" id="KW-0256">Endoplasmic reticulum</keyword>
<dbReference type="EMBL" id="SELW01000680">
    <property type="protein sequence ID" value="TID13281.1"/>
    <property type="molecule type" value="Genomic_DNA"/>
</dbReference>
<feature type="transmembrane region" description="Helical" evidence="8">
    <location>
        <begin position="250"/>
        <end position="270"/>
    </location>
</feature>
<keyword evidence="2 8" id="KW-0812">Transmembrane</keyword>
<feature type="transmembrane region" description="Helical" evidence="8">
    <location>
        <begin position="351"/>
        <end position="371"/>
    </location>
</feature>
<keyword evidence="11" id="KW-1185">Reference proteome</keyword>
<reference evidence="10 11" key="1">
    <citation type="journal article" date="2019" name="Front. Genet.">
        <title>Whole-Genome Sequencing of the Opportunistic Yeast Pathogen Candida inconspicua Uncovers Its Hybrid Origin.</title>
        <authorList>
            <person name="Mixao V."/>
            <person name="Hansen A.P."/>
            <person name="Saus E."/>
            <person name="Boekhout T."/>
            <person name="Lass-Florl C."/>
            <person name="Gabaldon T."/>
        </authorList>
    </citation>
    <scope>NUCLEOTIDE SEQUENCE [LARGE SCALE GENOMIC DNA]</scope>
    <source>
        <strain evidence="10 11">CBS 180</strain>
    </source>
</reference>
<evidence type="ECO:0000256" key="2">
    <source>
        <dbReference type="ARBA" id="ARBA00022692"/>
    </source>
</evidence>
<dbReference type="STRING" id="52247.A0A4T0WW84"/>
<protein>
    <recommendedName>
        <fullName evidence="9">Phosphatidic acid phosphatase type 2/haloperoxidase domain-containing protein</fullName>
    </recommendedName>
</protein>
<keyword evidence="3" id="KW-0378">Hydrolase</keyword>
<dbReference type="GO" id="GO:0005789">
    <property type="term" value="C:endoplasmic reticulum membrane"/>
    <property type="evidence" value="ECO:0007669"/>
    <property type="project" value="UniProtKB-SubCell"/>
</dbReference>
<feature type="transmembrane region" description="Helical" evidence="8">
    <location>
        <begin position="162"/>
        <end position="180"/>
    </location>
</feature>
<dbReference type="PANTHER" id="PTHR14969:SF28">
    <property type="entry name" value="DIHYDROSPHINGOSINE 1-PHOSPHATE PHOSPHATASE LCB3-RELATED"/>
    <property type="match status" value="1"/>
</dbReference>
<dbReference type="Gene3D" id="1.20.144.10">
    <property type="entry name" value="Phosphatidic acid phosphatase type 2/haloperoxidase"/>
    <property type="match status" value="1"/>
</dbReference>
<keyword evidence="6 8" id="KW-0472">Membrane</keyword>
<dbReference type="InterPro" id="IPR036938">
    <property type="entry name" value="PAP2/HPO_sf"/>
</dbReference>
<feature type="transmembrane region" description="Helical" evidence="8">
    <location>
        <begin position="95"/>
        <end position="115"/>
    </location>
</feature>
<dbReference type="Pfam" id="PF01569">
    <property type="entry name" value="PAP2"/>
    <property type="match status" value="1"/>
</dbReference>
<organism evidence="10 11">
    <name type="scientific">Pichia inconspicua</name>
    <dbReference type="NCBI Taxonomy" id="52247"/>
    <lineage>
        <taxon>Eukaryota</taxon>
        <taxon>Fungi</taxon>
        <taxon>Dikarya</taxon>
        <taxon>Ascomycota</taxon>
        <taxon>Saccharomycotina</taxon>
        <taxon>Pichiomycetes</taxon>
        <taxon>Pichiales</taxon>
        <taxon>Pichiaceae</taxon>
        <taxon>Pichia</taxon>
    </lineage>
</organism>
<evidence type="ECO:0000256" key="4">
    <source>
        <dbReference type="ARBA" id="ARBA00022824"/>
    </source>
</evidence>
<feature type="transmembrane region" description="Helical" evidence="8">
    <location>
        <begin position="63"/>
        <end position="83"/>
    </location>
</feature>
<evidence type="ECO:0000256" key="3">
    <source>
        <dbReference type="ARBA" id="ARBA00022801"/>
    </source>
</evidence>
<keyword evidence="5 8" id="KW-1133">Transmembrane helix</keyword>
<dbReference type="PANTHER" id="PTHR14969">
    <property type="entry name" value="SPHINGOSINE-1-PHOSPHATE PHOSPHOHYDROLASE"/>
    <property type="match status" value="1"/>
</dbReference>
<dbReference type="GO" id="GO:0042392">
    <property type="term" value="F:sphingosine-1-phosphate phosphatase activity"/>
    <property type="evidence" value="ECO:0007669"/>
    <property type="project" value="TreeGrafter"/>
</dbReference>
<evidence type="ECO:0000256" key="7">
    <source>
        <dbReference type="ARBA" id="ARBA00038324"/>
    </source>
</evidence>
<name>A0A4T0WW84_9ASCO</name>
<proteinExistence type="inferred from homology"/>
<sequence length="373" mass="41660">MTVLGDTHLRDVGLHDDAFYRSRLSAPVFAVRSLLKPILDAELPLLTKVQNWATQRPQFFTNYFLYTANLGSHLFYVLVLPLPAWFGALELTRDVVFVLGAGIYFTGLVKDLLSLPRPYSPPIVRRTMSSYTSSEYGCPSSHSANATALILILALYHTDSSYYPLHIIYWITIIAGRIICGMHGLLDISIGILVGLFTVLIRVITRSIHDSLVFNQSSPLVPISLVAIYYSLIYFHPIPLEGCPCFEDSVAFIAVLAGLDLAIWTISYTSPPASIYNHPARIIYSFQDLGILRTIARLIVGVSIVVLWRTIAKPLATSIISKLRREDTSTKSTPICWAELPRTDTRIFVKFIVYAGIPFVVFYSPLILYPLGI</sequence>